<dbReference type="EMBL" id="LN725407">
    <property type="protein sequence ID" value="CEP10841.1"/>
    <property type="molecule type" value="Genomic_DNA"/>
</dbReference>
<protein>
    <submittedName>
        <fullName evidence="1">Uncharacterized protein</fullName>
    </submittedName>
</protein>
<keyword evidence="2" id="KW-1185">Reference proteome</keyword>
<dbReference type="Proteomes" id="UP000054107">
    <property type="component" value="Unassembled WGS sequence"/>
</dbReference>
<evidence type="ECO:0000313" key="2">
    <source>
        <dbReference type="Proteomes" id="UP000054107"/>
    </source>
</evidence>
<evidence type="ECO:0000313" key="1">
    <source>
        <dbReference type="EMBL" id="CEP10841.1"/>
    </source>
</evidence>
<proteinExistence type="predicted"/>
<dbReference type="AlphaFoldDB" id="A0A0B7MXS9"/>
<dbReference type="OrthoDB" id="2259354at2759"/>
<gene>
    <name evidence="1" type="primary">PARPA_04629.1 scaffold 14707</name>
</gene>
<organism evidence="1 2">
    <name type="scientific">Parasitella parasitica</name>
    <dbReference type="NCBI Taxonomy" id="35722"/>
    <lineage>
        <taxon>Eukaryota</taxon>
        <taxon>Fungi</taxon>
        <taxon>Fungi incertae sedis</taxon>
        <taxon>Mucoromycota</taxon>
        <taxon>Mucoromycotina</taxon>
        <taxon>Mucoromycetes</taxon>
        <taxon>Mucorales</taxon>
        <taxon>Mucorineae</taxon>
        <taxon>Mucoraceae</taxon>
        <taxon>Parasitella</taxon>
    </lineage>
</organism>
<reference evidence="1 2" key="1">
    <citation type="submission" date="2014-09" db="EMBL/GenBank/DDBJ databases">
        <authorList>
            <person name="Ellenberger Sabrina"/>
        </authorList>
    </citation>
    <scope>NUCLEOTIDE SEQUENCE [LARGE SCALE GENOMIC DNA]</scope>
    <source>
        <strain evidence="1 2">CBS 412.66</strain>
    </source>
</reference>
<accession>A0A0B7MXS9</accession>
<name>A0A0B7MXS9_9FUNG</name>
<sequence length="270" mass="30813">MTLFITETNLTSDMELIGNFIEFHIAFSMMSVPCRIHRPEVMDYALQNRLRKGDTVLLQGVYMSAVKPGEVQYISINYIELQSIQSGKKRKLQQMQQELLTNDAMSIVSSPSAQQTRNSGTSTPSQSENTGICILPTGYNEKQKAEYTFIEITGCFREYFFMLYGQASYVCEIYIHAMHSIEEKHKAHSEMTELIHQHLGDILALYATITNDHIEKSQVKKSDVVKFVNSVKGLMAETLGRFTKLNDSLPELINIDSRIPLPTFIYNQYL</sequence>